<gene>
    <name evidence="1" type="ORF">GCM10010517_63790</name>
</gene>
<evidence type="ECO:0000313" key="1">
    <source>
        <dbReference type="EMBL" id="GAA2898617.1"/>
    </source>
</evidence>
<keyword evidence="2" id="KW-1185">Reference proteome</keyword>
<proteinExistence type="predicted"/>
<reference evidence="1 2" key="1">
    <citation type="journal article" date="2019" name="Int. J. Syst. Evol. Microbiol.">
        <title>The Global Catalogue of Microorganisms (GCM) 10K type strain sequencing project: providing services to taxonomists for standard genome sequencing and annotation.</title>
        <authorList>
            <consortium name="The Broad Institute Genomics Platform"/>
            <consortium name="The Broad Institute Genome Sequencing Center for Infectious Disease"/>
            <person name="Wu L."/>
            <person name="Ma J."/>
        </authorList>
    </citation>
    <scope>NUCLEOTIDE SEQUENCE [LARGE SCALE GENOMIC DNA]</scope>
    <source>
        <strain evidence="1 2">JCM 6242</strain>
    </source>
</reference>
<evidence type="ECO:0000313" key="2">
    <source>
        <dbReference type="Proteomes" id="UP001500831"/>
    </source>
</evidence>
<dbReference type="EMBL" id="BAAAVI010000062">
    <property type="protein sequence ID" value="GAA2898617.1"/>
    <property type="molecule type" value="Genomic_DNA"/>
</dbReference>
<protein>
    <submittedName>
        <fullName evidence="1">Uncharacterized protein</fullName>
    </submittedName>
</protein>
<accession>A0ABN3W7M6</accession>
<dbReference type="Proteomes" id="UP001500831">
    <property type="component" value="Unassembled WGS sequence"/>
</dbReference>
<sequence length="66" mass="7029">MLIAELISEPVKIQASASGEAARSRWMSGSAGERVISIVWRAPMNNTGALMMPNPDLDMVLPFGVG</sequence>
<comment type="caution">
    <text evidence="1">The sequence shown here is derived from an EMBL/GenBank/DDBJ whole genome shotgun (WGS) entry which is preliminary data.</text>
</comment>
<organism evidence="1 2">
    <name type="scientific">Streptosporangium fragile</name>
    <dbReference type="NCBI Taxonomy" id="46186"/>
    <lineage>
        <taxon>Bacteria</taxon>
        <taxon>Bacillati</taxon>
        <taxon>Actinomycetota</taxon>
        <taxon>Actinomycetes</taxon>
        <taxon>Streptosporangiales</taxon>
        <taxon>Streptosporangiaceae</taxon>
        <taxon>Streptosporangium</taxon>
    </lineage>
</organism>
<name>A0ABN3W7M6_9ACTN</name>